<reference evidence="2 3" key="1">
    <citation type="journal article" date="2014" name="ISME J.">
        <title>Ecophysiology of Thioploca ingrica as revealed by the complete genome sequence supplemented with proteomic evidence.</title>
        <authorList>
            <person name="Kojima H."/>
            <person name="Ogura Y."/>
            <person name="Yamamoto N."/>
            <person name="Togashi T."/>
            <person name="Mori H."/>
            <person name="Watanabe T."/>
            <person name="Nemoto F."/>
            <person name="Kurokawa K."/>
            <person name="Hayashi T."/>
            <person name="Fukui M."/>
        </authorList>
    </citation>
    <scope>NUCLEOTIDE SEQUENCE [LARGE SCALE GENOMIC DNA]</scope>
</reference>
<dbReference type="Gene3D" id="3.90.1570.10">
    <property type="entry name" value="tt1808, chain A"/>
    <property type="match status" value="1"/>
</dbReference>
<feature type="domain" description="Putative restriction endonuclease" evidence="1">
    <location>
        <begin position="22"/>
        <end position="193"/>
    </location>
</feature>
<dbReference type="InterPro" id="IPR011335">
    <property type="entry name" value="Restrct_endonuc-II-like"/>
</dbReference>
<evidence type="ECO:0000259" key="1">
    <source>
        <dbReference type="Pfam" id="PF05685"/>
    </source>
</evidence>
<dbReference type="Proteomes" id="UP000031623">
    <property type="component" value="Chromosome"/>
</dbReference>
<organism evidence="2 3">
    <name type="scientific">Thioploca ingrica</name>
    <dbReference type="NCBI Taxonomy" id="40754"/>
    <lineage>
        <taxon>Bacteria</taxon>
        <taxon>Pseudomonadati</taxon>
        <taxon>Pseudomonadota</taxon>
        <taxon>Gammaproteobacteria</taxon>
        <taxon>Thiotrichales</taxon>
        <taxon>Thiotrichaceae</taxon>
        <taxon>Thioploca</taxon>
    </lineage>
</organism>
<dbReference type="InterPro" id="IPR008538">
    <property type="entry name" value="Uma2"/>
</dbReference>
<keyword evidence="3" id="KW-1185">Reference proteome</keyword>
<evidence type="ECO:0000313" key="2">
    <source>
        <dbReference type="EMBL" id="BAP54643.1"/>
    </source>
</evidence>
<dbReference type="KEGG" id="tig:THII_0346"/>
<dbReference type="Pfam" id="PF05685">
    <property type="entry name" value="Uma2"/>
    <property type="match status" value="1"/>
</dbReference>
<dbReference type="PANTHER" id="PTHR35400">
    <property type="entry name" value="SLR1083 PROTEIN"/>
    <property type="match status" value="1"/>
</dbReference>
<evidence type="ECO:0000313" key="3">
    <source>
        <dbReference type="Proteomes" id="UP000031623"/>
    </source>
</evidence>
<dbReference type="HOGENOM" id="CLU_100183_0_0_6"/>
<sequence>MNFPTHITPILPLENGDKLSRDEFERRYNAMPNLKKAELVEGIVYMASPLHFESHGKPHGFILTWLGTYCAATPSVHFADNATVRLDEDTEIQPDALLFLPPAQGGQCRISEDDFLVGSPELIVEIAASSASYDLHSKRRIYQRCGVLEYLIWVVYEQRFEWLQLRQGQYVPLQPDAMGLLRSQVFPGLVLVVEALLTGDLAKVLAKLQQGLQTTEHTAFVEKLSK</sequence>
<protein>
    <recommendedName>
        <fullName evidence="1">Putative restriction endonuclease domain-containing protein</fullName>
    </recommendedName>
</protein>
<proteinExistence type="predicted"/>
<dbReference type="InterPro" id="IPR012296">
    <property type="entry name" value="Nuclease_put_TT1808"/>
</dbReference>
<gene>
    <name evidence="2" type="ORF">THII_0346</name>
</gene>
<accession>A0A090AAT8</accession>
<dbReference type="AlphaFoldDB" id="A0A090AAT8"/>
<dbReference type="SUPFAM" id="SSF52980">
    <property type="entry name" value="Restriction endonuclease-like"/>
    <property type="match status" value="1"/>
</dbReference>
<name>A0A090AAT8_9GAMM</name>
<dbReference type="PANTHER" id="PTHR35400:SF3">
    <property type="entry name" value="SLL1072 PROTEIN"/>
    <property type="match status" value="1"/>
</dbReference>
<dbReference type="OrthoDB" id="9799703at2"/>
<dbReference type="CDD" id="cd06260">
    <property type="entry name" value="DUF820-like"/>
    <property type="match status" value="1"/>
</dbReference>
<dbReference type="STRING" id="40754.THII_0346"/>
<dbReference type="EMBL" id="AP014633">
    <property type="protein sequence ID" value="BAP54643.1"/>
    <property type="molecule type" value="Genomic_DNA"/>
</dbReference>